<proteinExistence type="predicted"/>
<evidence type="ECO:0000313" key="3">
    <source>
        <dbReference type="EMBL" id="RZS58188.1"/>
    </source>
</evidence>
<comment type="caution">
    <text evidence="3">The sequence shown here is derived from an EMBL/GenBank/DDBJ whole genome shotgun (WGS) entry which is preliminary data.</text>
</comment>
<dbReference type="AlphaFoldDB" id="A0A4Q7LW06"/>
<feature type="signal peptide" evidence="1">
    <location>
        <begin position="1"/>
        <end position="25"/>
    </location>
</feature>
<accession>A0A4Q7LW06</accession>
<dbReference type="RefSeq" id="WP_130480355.1">
    <property type="nucleotide sequence ID" value="NZ_SGWV01000007.1"/>
</dbReference>
<dbReference type="Proteomes" id="UP000293433">
    <property type="component" value="Unassembled WGS sequence"/>
</dbReference>
<dbReference type="NCBIfam" id="TIGR02595">
    <property type="entry name" value="PEP_CTERM"/>
    <property type="match status" value="1"/>
</dbReference>
<feature type="chain" id="PRO_5020370624" evidence="1">
    <location>
        <begin position="26"/>
        <end position="190"/>
    </location>
</feature>
<evidence type="ECO:0000313" key="4">
    <source>
        <dbReference type="Proteomes" id="UP000293433"/>
    </source>
</evidence>
<feature type="domain" description="Ice-binding protein C-terminal" evidence="2">
    <location>
        <begin position="161"/>
        <end position="185"/>
    </location>
</feature>
<keyword evidence="1" id="KW-0732">Signal</keyword>
<name>A0A4Q7LW06_9BURK</name>
<gene>
    <name evidence="3" type="ORF">EV685_0467</name>
</gene>
<evidence type="ECO:0000256" key="1">
    <source>
        <dbReference type="SAM" id="SignalP"/>
    </source>
</evidence>
<organism evidence="3 4">
    <name type="scientific">Sphaerotilus mobilis</name>
    <dbReference type="NCBI Taxonomy" id="47994"/>
    <lineage>
        <taxon>Bacteria</taxon>
        <taxon>Pseudomonadati</taxon>
        <taxon>Pseudomonadota</taxon>
        <taxon>Betaproteobacteria</taxon>
        <taxon>Burkholderiales</taxon>
        <taxon>Sphaerotilaceae</taxon>
        <taxon>Sphaerotilus</taxon>
    </lineage>
</organism>
<dbReference type="InterPro" id="IPR013424">
    <property type="entry name" value="Ice-binding_C"/>
</dbReference>
<keyword evidence="4" id="KW-1185">Reference proteome</keyword>
<protein>
    <submittedName>
        <fullName evidence="3">Putative secreted protein with PEP-CTERM sorting signal</fullName>
    </submittedName>
</protein>
<dbReference type="Gene3D" id="2.60.120.260">
    <property type="entry name" value="Galactose-binding domain-like"/>
    <property type="match status" value="1"/>
</dbReference>
<reference evidence="3 4" key="1">
    <citation type="submission" date="2019-02" db="EMBL/GenBank/DDBJ databases">
        <title>Genomic Encyclopedia of Type Strains, Phase IV (KMG-IV): sequencing the most valuable type-strain genomes for metagenomic binning, comparative biology and taxonomic classification.</title>
        <authorList>
            <person name="Goeker M."/>
        </authorList>
    </citation>
    <scope>NUCLEOTIDE SEQUENCE [LARGE SCALE GENOMIC DNA]</scope>
    <source>
        <strain evidence="3 4">DSM 10617</strain>
    </source>
</reference>
<sequence>MNTFTHTLSALALAALALTGTAAQAQSATNGDFDTNLSGWTNGATPANATFTTVDWLAGTAFFNAGTDRLAQVISGLMASTEYVYSFTYASTANAPAGGLRLNFGGPAYNPGIVTFDGTSGVATTFSGSFTTGVGGNLIVAFRGVDGSNTQLDNFTIAAAPVPEPETYAMLLAGLGAVGFMSRRRKNLQA</sequence>
<dbReference type="EMBL" id="SGWV01000007">
    <property type="protein sequence ID" value="RZS58188.1"/>
    <property type="molecule type" value="Genomic_DNA"/>
</dbReference>
<dbReference type="OrthoDB" id="8546032at2"/>
<dbReference type="Pfam" id="PF07589">
    <property type="entry name" value="PEP-CTERM"/>
    <property type="match status" value="1"/>
</dbReference>
<evidence type="ECO:0000259" key="2">
    <source>
        <dbReference type="Pfam" id="PF07589"/>
    </source>
</evidence>